<comment type="similarity">
    <text evidence="9">Belongs to the peptidase M16 family. UQCRC2/QCR2 subfamily.</text>
</comment>
<dbReference type="OrthoDB" id="6369905at2759"/>
<evidence type="ECO:0000256" key="7">
    <source>
        <dbReference type="ARBA" id="ARBA00023128"/>
    </source>
</evidence>
<evidence type="ECO:0000256" key="12">
    <source>
        <dbReference type="ARBA" id="ARBA00041778"/>
    </source>
</evidence>
<dbReference type="PANTHER" id="PTHR11851:SF209">
    <property type="entry name" value="CYTOCHROME B-C1 COMPLEX SUBUNIT 2, MITOCHONDRIAL"/>
    <property type="match status" value="1"/>
</dbReference>
<dbReference type="AlphaFoldDB" id="A0A1G4KK51"/>
<keyword evidence="8" id="KW-0472">Membrane</keyword>
<evidence type="ECO:0000256" key="3">
    <source>
        <dbReference type="ARBA" id="ARBA00022660"/>
    </source>
</evidence>
<evidence type="ECO:0000256" key="2">
    <source>
        <dbReference type="ARBA" id="ARBA00022448"/>
    </source>
</evidence>
<keyword evidence="7" id="KW-0496">Mitochondrion</keyword>
<dbReference type="SUPFAM" id="SSF63411">
    <property type="entry name" value="LuxS/MPP-like metallohydrolase"/>
    <property type="match status" value="2"/>
</dbReference>
<feature type="domain" description="Peptidase M16 N-terminal" evidence="14">
    <location>
        <begin position="23"/>
        <end position="166"/>
    </location>
</feature>
<gene>
    <name evidence="16" type="ORF">LAMI_0H19966G</name>
</gene>
<evidence type="ECO:0000256" key="6">
    <source>
        <dbReference type="ARBA" id="ARBA00022982"/>
    </source>
</evidence>
<keyword evidence="3" id="KW-0679">Respiratory chain</keyword>
<keyword evidence="6" id="KW-0249">Electron transport</keyword>
<evidence type="ECO:0000256" key="13">
    <source>
        <dbReference type="ARBA" id="ARBA00042707"/>
    </source>
</evidence>
<reference evidence="17" key="1">
    <citation type="submission" date="2016-03" db="EMBL/GenBank/DDBJ databases">
        <authorList>
            <person name="Devillers H."/>
        </authorList>
    </citation>
    <scope>NUCLEOTIDE SEQUENCE [LARGE SCALE GENOMIC DNA]</scope>
</reference>
<dbReference type="InterPro" id="IPR011765">
    <property type="entry name" value="Pept_M16_N"/>
</dbReference>
<dbReference type="InterPro" id="IPR011249">
    <property type="entry name" value="Metalloenz_LuxS/M16"/>
</dbReference>
<organism evidence="16 17">
    <name type="scientific">Lachancea mirantina</name>
    <dbReference type="NCBI Taxonomy" id="1230905"/>
    <lineage>
        <taxon>Eukaryota</taxon>
        <taxon>Fungi</taxon>
        <taxon>Dikarya</taxon>
        <taxon>Ascomycota</taxon>
        <taxon>Saccharomycotina</taxon>
        <taxon>Saccharomycetes</taxon>
        <taxon>Saccharomycetales</taxon>
        <taxon>Saccharomycetaceae</taxon>
        <taxon>Lachancea</taxon>
    </lineage>
</organism>
<dbReference type="FunFam" id="3.30.830.10:FF:000021">
    <property type="entry name" value="Cytochrome b-c1 complex subunit 2"/>
    <property type="match status" value="1"/>
</dbReference>
<keyword evidence="17" id="KW-1185">Reference proteome</keyword>
<dbReference type="GO" id="GO:0046872">
    <property type="term" value="F:metal ion binding"/>
    <property type="evidence" value="ECO:0007669"/>
    <property type="project" value="InterPro"/>
</dbReference>
<dbReference type="InterPro" id="IPR050361">
    <property type="entry name" value="MPP/UQCRC_Complex"/>
</dbReference>
<dbReference type="EMBL" id="LT598468">
    <property type="protein sequence ID" value="SCV04853.1"/>
    <property type="molecule type" value="Genomic_DNA"/>
</dbReference>
<feature type="domain" description="Peptidase M16 C-terminal" evidence="15">
    <location>
        <begin position="170"/>
        <end position="313"/>
    </location>
</feature>
<dbReference type="Pfam" id="PF00675">
    <property type="entry name" value="Peptidase_M16"/>
    <property type="match status" value="1"/>
</dbReference>
<accession>A0A1G4KK51</accession>
<protein>
    <recommendedName>
        <fullName evidence="10">Cytochrome b-c1 complex subunit 2, mitochondrial</fullName>
    </recommendedName>
    <alternativeName>
        <fullName evidence="12">Complex III subunit 2</fullName>
    </alternativeName>
    <alternativeName>
        <fullName evidence="11">Core protein II</fullName>
    </alternativeName>
    <alternativeName>
        <fullName evidence="13">Ubiquinol-cytochrome-c reductase complex core protein 2</fullName>
    </alternativeName>
</protein>
<evidence type="ECO:0000256" key="9">
    <source>
        <dbReference type="ARBA" id="ARBA00038146"/>
    </source>
</evidence>
<evidence type="ECO:0000256" key="8">
    <source>
        <dbReference type="ARBA" id="ARBA00023136"/>
    </source>
</evidence>
<evidence type="ECO:0000259" key="15">
    <source>
        <dbReference type="Pfam" id="PF05193"/>
    </source>
</evidence>
<dbReference type="PANTHER" id="PTHR11851">
    <property type="entry name" value="METALLOPROTEASE"/>
    <property type="match status" value="1"/>
</dbReference>
<evidence type="ECO:0000256" key="1">
    <source>
        <dbReference type="ARBA" id="ARBA00004443"/>
    </source>
</evidence>
<evidence type="ECO:0000256" key="10">
    <source>
        <dbReference type="ARBA" id="ARBA00040751"/>
    </source>
</evidence>
<evidence type="ECO:0000259" key="14">
    <source>
        <dbReference type="Pfam" id="PF00675"/>
    </source>
</evidence>
<dbReference type="STRING" id="1230905.A0A1G4KK51"/>
<evidence type="ECO:0000256" key="11">
    <source>
        <dbReference type="ARBA" id="ARBA00041372"/>
    </source>
</evidence>
<sequence length="371" mass="40387">MLSSRVRAQALIQTRQSVRRLTVSATDGSGKISSLAVKVHAGSRYATKDGVSHLLSRFNFQNTSSKSALRLVRESELLGGKFESTVDREFITLKATFLKEDLPYYVSALGDVIYKTSFKAHELSEVVLPAAKHDLAVSQTCPITQSEELLYSTVFRKDLGNPVLYDGVEKVTVEDVKAYADKVYNKENITIVGKGVNEGDLKRFVNDSLFSSLPQGTPLVKSAKPETYNGEARLRSVGESVASIAVGVAPEQFAQYELLARYLTSPLSELAPLVSKAKLDKYTNHGLFSLYVKGPDASVVASNIKKVVSELKAGKDISKAKDIAAAQLAVESEASFAPVEIKFDNVKDFKLGKFSYVAVGDVSQLPFADEL</sequence>
<keyword evidence="2" id="KW-0813">Transport</keyword>
<proteinExistence type="inferred from homology"/>
<evidence type="ECO:0000256" key="4">
    <source>
        <dbReference type="ARBA" id="ARBA00022792"/>
    </source>
</evidence>
<evidence type="ECO:0000256" key="5">
    <source>
        <dbReference type="ARBA" id="ARBA00022946"/>
    </source>
</evidence>
<dbReference type="InterPro" id="IPR007863">
    <property type="entry name" value="Peptidase_M16_C"/>
</dbReference>
<keyword evidence="4" id="KW-0999">Mitochondrion inner membrane</keyword>
<dbReference type="Gene3D" id="3.30.830.10">
    <property type="entry name" value="Metalloenzyme, LuxS/M16 peptidase-like"/>
    <property type="match status" value="2"/>
</dbReference>
<evidence type="ECO:0000313" key="17">
    <source>
        <dbReference type="Proteomes" id="UP000191024"/>
    </source>
</evidence>
<keyword evidence="5" id="KW-0809">Transit peptide</keyword>
<dbReference type="Pfam" id="PF05193">
    <property type="entry name" value="Peptidase_M16_C"/>
    <property type="match status" value="1"/>
</dbReference>
<comment type="subcellular location">
    <subcellularLocation>
        <location evidence="1">Mitochondrion inner membrane</location>
        <topology evidence="1">Peripheral membrane protein</topology>
        <orientation evidence="1">Matrix side</orientation>
    </subcellularLocation>
</comment>
<dbReference type="GO" id="GO:0005743">
    <property type="term" value="C:mitochondrial inner membrane"/>
    <property type="evidence" value="ECO:0007669"/>
    <property type="project" value="UniProtKB-SubCell"/>
</dbReference>
<dbReference type="Proteomes" id="UP000191024">
    <property type="component" value="Chromosome H"/>
</dbReference>
<evidence type="ECO:0000313" key="16">
    <source>
        <dbReference type="EMBL" id="SCV04853.1"/>
    </source>
</evidence>
<name>A0A1G4KK51_9SACH</name>